<reference evidence="3" key="1">
    <citation type="journal article" date="2020" name="mSystems">
        <title>Genome- and Community-Level Interaction Insights into Carbon Utilization and Element Cycling Functions of Hydrothermarchaeota in Hydrothermal Sediment.</title>
        <authorList>
            <person name="Zhou Z."/>
            <person name="Liu Y."/>
            <person name="Xu W."/>
            <person name="Pan J."/>
            <person name="Luo Z.H."/>
            <person name="Li M."/>
        </authorList>
    </citation>
    <scope>NUCLEOTIDE SEQUENCE [LARGE SCALE GENOMIC DNA]</scope>
    <source>
        <strain evidence="3">SpSt-339</strain>
    </source>
</reference>
<dbReference type="GO" id="GO:0000166">
    <property type="term" value="F:nucleotide binding"/>
    <property type="evidence" value="ECO:0007669"/>
    <property type="project" value="InterPro"/>
</dbReference>
<dbReference type="Pfam" id="PF22725">
    <property type="entry name" value="GFO_IDH_MocA_C3"/>
    <property type="match status" value="1"/>
</dbReference>
<protein>
    <submittedName>
        <fullName evidence="3">Gfo/Idh/MocA family oxidoreductase</fullName>
    </submittedName>
</protein>
<gene>
    <name evidence="3" type="ORF">ENQ76_12005</name>
</gene>
<dbReference type="EMBL" id="DSOK01000336">
    <property type="protein sequence ID" value="HEN16178.1"/>
    <property type="molecule type" value="Genomic_DNA"/>
</dbReference>
<evidence type="ECO:0000313" key="3">
    <source>
        <dbReference type="EMBL" id="HEN16178.1"/>
    </source>
</evidence>
<feature type="domain" description="Gfo/Idh/MocA-like oxidoreductase N-terminal" evidence="1">
    <location>
        <begin position="40"/>
        <end position="165"/>
    </location>
</feature>
<dbReference type="SUPFAM" id="SSF55347">
    <property type="entry name" value="Glyceraldehyde-3-phosphate dehydrogenase-like, C-terminal domain"/>
    <property type="match status" value="1"/>
</dbReference>
<feature type="domain" description="GFO/IDH/MocA-like oxidoreductase" evidence="2">
    <location>
        <begin position="179"/>
        <end position="329"/>
    </location>
</feature>
<dbReference type="Pfam" id="PF01408">
    <property type="entry name" value="GFO_IDH_MocA"/>
    <property type="match status" value="1"/>
</dbReference>
<dbReference type="InterPro" id="IPR000683">
    <property type="entry name" value="Gfo/Idh/MocA-like_OxRdtase_N"/>
</dbReference>
<dbReference type="PANTHER" id="PTHR43818">
    <property type="entry name" value="BCDNA.GH03377"/>
    <property type="match status" value="1"/>
</dbReference>
<sequence length="430" mass="47541">MSALDRREFLQAGTLTAASLFATRVFAGGAQAESPAEQISAGVIGLSRGLAHVAAILNNSGARLSYICDVDKNRLAGGMKNVEGRLKEKKVDLPTPIGDLRRMLDDPKLDAVFIATCNHWHAPAAIMACAAGKHVYVEKPGSHNAWEGEQLVKAARKHQRVVQMGNQRRTWPAIIEAVQKLRDGGIGKVLYARCWYDNARPSIGRGKPAPVPDTLDYALWQGPAPERPYKDNLIPYNWHWHWHYGGGEMANNGIHALDVARWGLDVIYPRTVSYVGGRYHFDDDWETPDTGTAVFDFGGVGCTWEGSSCHPRRPENHPIVAFYGTEGQLHIVGSGYEIYDLKGKKTGEGTGAGGEQDHINNFLDCIRTGKTPNSEIEIGQTSTLLCHLANISYRTGRVIHFDPETRKIQGDAEASQYWKREYRSGWEPVV</sequence>
<dbReference type="InterPro" id="IPR050463">
    <property type="entry name" value="Gfo/Idh/MocA_oxidrdct_glycsds"/>
</dbReference>
<proteinExistence type="predicted"/>
<dbReference type="PROSITE" id="PS51318">
    <property type="entry name" value="TAT"/>
    <property type="match status" value="1"/>
</dbReference>
<dbReference type="PANTHER" id="PTHR43818:SF5">
    <property type="entry name" value="OXIDOREDUCTASE FAMILY PROTEIN"/>
    <property type="match status" value="1"/>
</dbReference>
<dbReference type="Gene3D" id="3.30.360.10">
    <property type="entry name" value="Dihydrodipicolinate Reductase, domain 2"/>
    <property type="match status" value="1"/>
</dbReference>
<organism evidence="3">
    <name type="scientific">Schlesneria paludicola</name>
    <dbReference type="NCBI Taxonomy" id="360056"/>
    <lineage>
        <taxon>Bacteria</taxon>
        <taxon>Pseudomonadati</taxon>
        <taxon>Planctomycetota</taxon>
        <taxon>Planctomycetia</taxon>
        <taxon>Planctomycetales</taxon>
        <taxon>Planctomycetaceae</taxon>
        <taxon>Schlesneria</taxon>
    </lineage>
</organism>
<dbReference type="SUPFAM" id="SSF51735">
    <property type="entry name" value="NAD(P)-binding Rossmann-fold domains"/>
    <property type="match status" value="1"/>
</dbReference>
<comment type="caution">
    <text evidence="3">The sequence shown here is derived from an EMBL/GenBank/DDBJ whole genome shotgun (WGS) entry which is preliminary data.</text>
</comment>
<dbReference type="AlphaFoldDB" id="A0A7C2K1K3"/>
<evidence type="ECO:0000259" key="1">
    <source>
        <dbReference type="Pfam" id="PF01408"/>
    </source>
</evidence>
<dbReference type="InterPro" id="IPR036291">
    <property type="entry name" value="NAD(P)-bd_dom_sf"/>
</dbReference>
<accession>A0A7C2K1K3</accession>
<dbReference type="Gene3D" id="3.40.50.720">
    <property type="entry name" value="NAD(P)-binding Rossmann-like Domain"/>
    <property type="match status" value="1"/>
</dbReference>
<dbReference type="InterPro" id="IPR055170">
    <property type="entry name" value="GFO_IDH_MocA-like_dom"/>
</dbReference>
<dbReference type="InterPro" id="IPR006311">
    <property type="entry name" value="TAT_signal"/>
</dbReference>
<evidence type="ECO:0000259" key="2">
    <source>
        <dbReference type="Pfam" id="PF22725"/>
    </source>
</evidence>
<name>A0A7C2K1K3_9PLAN</name>